<dbReference type="PROSITE" id="PS50983">
    <property type="entry name" value="FE_B12_PBP"/>
    <property type="match status" value="1"/>
</dbReference>
<dbReference type="RefSeq" id="WP_062252680.1">
    <property type="nucleotide sequence ID" value="NZ_CP014229.1"/>
</dbReference>
<evidence type="ECO:0000313" key="2">
    <source>
        <dbReference type="EMBL" id="AMD90221.1"/>
    </source>
</evidence>
<accession>A0A0X8JK83</accession>
<organism evidence="2 3">
    <name type="scientific">Desulfovibrio fairfieldensis</name>
    <dbReference type="NCBI Taxonomy" id="44742"/>
    <lineage>
        <taxon>Bacteria</taxon>
        <taxon>Pseudomonadati</taxon>
        <taxon>Thermodesulfobacteriota</taxon>
        <taxon>Desulfovibrionia</taxon>
        <taxon>Desulfovibrionales</taxon>
        <taxon>Desulfovibrionaceae</taxon>
        <taxon>Desulfovibrio</taxon>
    </lineage>
</organism>
<dbReference type="Gene3D" id="3.40.50.1980">
    <property type="entry name" value="Nitrogenase molybdenum iron protein domain"/>
    <property type="match status" value="2"/>
</dbReference>
<dbReference type="PANTHER" id="PTHR30535">
    <property type="entry name" value="VITAMIN B12-BINDING PROTEIN"/>
    <property type="match status" value="1"/>
</dbReference>
<dbReference type="AlphaFoldDB" id="A0A0X8JK83"/>
<dbReference type="InterPro" id="IPR050902">
    <property type="entry name" value="ABC_Transporter_SBP"/>
</dbReference>
<feature type="domain" description="Fe/B12 periplasmic-binding" evidence="1">
    <location>
        <begin position="38"/>
        <end position="286"/>
    </location>
</feature>
<protein>
    <submittedName>
        <fullName evidence="2">Iron ABC transporter substrate-binding protein</fullName>
    </submittedName>
</protein>
<evidence type="ECO:0000313" key="3">
    <source>
        <dbReference type="Proteomes" id="UP000069241"/>
    </source>
</evidence>
<dbReference type="EMBL" id="CP014229">
    <property type="protein sequence ID" value="AMD90221.1"/>
    <property type="molecule type" value="Genomic_DNA"/>
</dbReference>
<keyword evidence="3" id="KW-1185">Reference proteome</keyword>
<reference evidence="3" key="1">
    <citation type="submission" date="2016-02" db="EMBL/GenBank/DDBJ databases">
        <authorList>
            <person name="Holder M.E."/>
            <person name="Ajami N.J."/>
            <person name="Petrosino J.F."/>
        </authorList>
    </citation>
    <scope>NUCLEOTIDE SEQUENCE [LARGE SCALE GENOMIC DNA]</scope>
    <source>
        <strain evidence="3">CCUG 45958</strain>
    </source>
</reference>
<dbReference type="SUPFAM" id="SSF53807">
    <property type="entry name" value="Helical backbone' metal receptor"/>
    <property type="match status" value="1"/>
</dbReference>
<dbReference type="KEGG" id="dfi:AXF13_08845"/>
<name>A0A0X8JK83_9BACT</name>
<evidence type="ECO:0000259" key="1">
    <source>
        <dbReference type="PROSITE" id="PS50983"/>
    </source>
</evidence>
<dbReference type="Proteomes" id="UP000069241">
    <property type="component" value="Chromosome"/>
</dbReference>
<dbReference type="GO" id="GO:0071281">
    <property type="term" value="P:cellular response to iron ion"/>
    <property type="evidence" value="ECO:0007669"/>
    <property type="project" value="TreeGrafter"/>
</dbReference>
<dbReference type="STRING" id="44742.AXF13_08845"/>
<sequence>MLLVLLLTGLNPAPVQTAPIEVVDDTGVTLTLDKPAERIIALYGAYNELLLALDARGLLVARTVADAHLPELAGLPAIGTHMRPNAELIVAQKPDLVLQLAGRREALLQTEALRKLGINVLTFEMDSFDKMFDVLEKLGRLTGRERKAAGLILDWRARLATLRARHAGEKPVRVFYEVRYPNLLAAGQGSIVNEIIAVAGGENVVADDKKLVRFNEEALILADPDAYLIQKGPMNPDPQPLSERAHYRDLRAVRTGRVLVVDEDRFARPGPRAVEAAEGLERWLHP</sequence>
<dbReference type="Pfam" id="PF01497">
    <property type="entry name" value="Peripla_BP_2"/>
    <property type="match status" value="1"/>
</dbReference>
<gene>
    <name evidence="2" type="ORF">AXF13_08845</name>
</gene>
<proteinExistence type="predicted"/>
<dbReference type="PANTHER" id="PTHR30535:SF34">
    <property type="entry name" value="MOLYBDATE-BINDING PROTEIN MOLA"/>
    <property type="match status" value="1"/>
</dbReference>
<dbReference type="InterPro" id="IPR002491">
    <property type="entry name" value="ABC_transptr_periplasmic_BD"/>
</dbReference>